<dbReference type="PROSITE" id="PS00041">
    <property type="entry name" value="HTH_ARAC_FAMILY_1"/>
    <property type="match status" value="1"/>
</dbReference>
<dbReference type="Gene3D" id="3.20.80.10">
    <property type="entry name" value="Regulatory factor, effector binding domain"/>
    <property type="match status" value="1"/>
</dbReference>
<dbReference type="InterPro" id="IPR029442">
    <property type="entry name" value="GyrI-like"/>
</dbReference>
<evidence type="ECO:0000259" key="4">
    <source>
        <dbReference type="PROSITE" id="PS01124"/>
    </source>
</evidence>
<dbReference type="SUPFAM" id="SSF46689">
    <property type="entry name" value="Homeodomain-like"/>
    <property type="match status" value="1"/>
</dbReference>
<dbReference type="PANTHER" id="PTHR40055">
    <property type="entry name" value="TRANSCRIPTIONAL REGULATOR YGIV-RELATED"/>
    <property type="match status" value="1"/>
</dbReference>
<keyword evidence="6" id="KW-1185">Reference proteome</keyword>
<dbReference type="InterPro" id="IPR009057">
    <property type="entry name" value="Homeodomain-like_sf"/>
</dbReference>
<keyword evidence="3" id="KW-0804">Transcription</keyword>
<comment type="caution">
    <text evidence="5">The sequence shown here is derived from an EMBL/GenBank/DDBJ whole genome shotgun (WGS) entry which is preliminary data.</text>
</comment>
<organism evidence="5 6">
    <name type="scientific">Streptomyces rhizosphaericus</name>
    <dbReference type="NCBI Taxonomy" id="114699"/>
    <lineage>
        <taxon>Bacteria</taxon>
        <taxon>Bacillati</taxon>
        <taxon>Actinomycetota</taxon>
        <taxon>Actinomycetes</taxon>
        <taxon>Kitasatosporales</taxon>
        <taxon>Streptomycetaceae</taxon>
        <taxon>Streptomyces</taxon>
        <taxon>Streptomyces violaceusniger group</taxon>
    </lineage>
</organism>
<protein>
    <recommendedName>
        <fullName evidence="4">HTH araC/xylS-type domain-containing protein</fullName>
    </recommendedName>
</protein>
<dbReference type="Gene3D" id="1.10.10.60">
    <property type="entry name" value="Homeodomain-like"/>
    <property type="match status" value="1"/>
</dbReference>
<keyword evidence="2" id="KW-0238">DNA-binding</keyword>
<dbReference type="InterPro" id="IPR011256">
    <property type="entry name" value="Reg_factor_effector_dom_sf"/>
</dbReference>
<sequence>MQESAQKGSAARGAMRSTTAALHDSRVLSAIPHIVTALRDASPGVDVDVIARQVHTAPHYFRKIFRDTTGESVQRYVRRYRLEIAVYRLVFTDWPVYEVAARCGYSAHAPFTRAVREAFGSTPAELRRREPTGPWLESGPGCSELMEVDSPGRLVAFLRHFGTHASLAGRWQQLRDWLEVHGYEPDEQQPLEITHDDPEFYRDGSIRFDVGTAVPEAFVPSDGIGLQVIPAQRRLRITHCGPVHLIPYTFMHLAVSAVMLGLYDGTHPPVPYLVEYERMPWFLPEARTTAWVSLPLRPVPPGSGPTG</sequence>
<dbReference type="EMBL" id="BAAAID010000017">
    <property type="protein sequence ID" value="GAA0929152.1"/>
    <property type="molecule type" value="Genomic_DNA"/>
</dbReference>
<feature type="domain" description="HTH araC/xylS-type" evidence="4">
    <location>
        <begin position="28"/>
        <end position="129"/>
    </location>
</feature>
<accession>A0ABP3ZYV2</accession>
<dbReference type="InterPro" id="IPR018060">
    <property type="entry name" value="HTH_AraC"/>
</dbReference>
<dbReference type="Proteomes" id="UP001500418">
    <property type="component" value="Unassembled WGS sequence"/>
</dbReference>
<evidence type="ECO:0000256" key="2">
    <source>
        <dbReference type="ARBA" id="ARBA00023125"/>
    </source>
</evidence>
<evidence type="ECO:0000256" key="3">
    <source>
        <dbReference type="ARBA" id="ARBA00023163"/>
    </source>
</evidence>
<reference evidence="6" key="1">
    <citation type="journal article" date="2019" name="Int. J. Syst. Evol. Microbiol.">
        <title>The Global Catalogue of Microorganisms (GCM) 10K type strain sequencing project: providing services to taxonomists for standard genome sequencing and annotation.</title>
        <authorList>
            <consortium name="The Broad Institute Genomics Platform"/>
            <consortium name="The Broad Institute Genome Sequencing Center for Infectious Disease"/>
            <person name="Wu L."/>
            <person name="Ma J."/>
        </authorList>
    </citation>
    <scope>NUCLEOTIDE SEQUENCE [LARGE SCALE GENOMIC DNA]</scope>
    <source>
        <strain evidence="6">JCM 11444</strain>
    </source>
</reference>
<dbReference type="SUPFAM" id="SSF55136">
    <property type="entry name" value="Probable bacterial effector-binding domain"/>
    <property type="match status" value="1"/>
</dbReference>
<dbReference type="SMART" id="SM00342">
    <property type="entry name" value="HTH_ARAC"/>
    <property type="match status" value="1"/>
</dbReference>
<gene>
    <name evidence="5" type="ORF">GCM10009575_031550</name>
</gene>
<dbReference type="Pfam" id="PF06445">
    <property type="entry name" value="GyrI-like"/>
    <property type="match status" value="1"/>
</dbReference>
<dbReference type="PANTHER" id="PTHR40055:SF1">
    <property type="entry name" value="TRANSCRIPTIONAL REGULATOR YGIV-RELATED"/>
    <property type="match status" value="1"/>
</dbReference>
<dbReference type="PROSITE" id="PS01124">
    <property type="entry name" value="HTH_ARAC_FAMILY_2"/>
    <property type="match status" value="1"/>
</dbReference>
<name>A0ABP3ZYV2_9ACTN</name>
<dbReference type="InterPro" id="IPR050908">
    <property type="entry name" value="SmbC-like"/>
</dbReference>
<evidence type="ECO:0000313" key="6">
    <source>
        <dbReference type="Proteomes" id="UP001500418"/>
    </source>
</evidence>
<dbReference type="InterPro" id="IPR018062">
    <property type="entry name" value="HTH_AraC-typ_CS"/>
</dbReference>
<proteinExistence type="predicted"/>
<evidence type="ECO:0000313" key="5">
    <source>
        <dbReference type="EMBL" id="GAA0929152.1"/>
    </source>
</evidence>
<evidence type="ECO:0000256" key="1">
    <source>
        <dbReference type="ARBA" id="ARBA00023015"/>
    </source>
</evidence>
<keyword evidence="1" id="KW-0805">Transcription regulation</keyword>
<dbReference type="Pfam" id="PF12833">
    <property type="entry name" value="HTH_18"/>
    <property type="match status" value="1"/>
</dbReference>